<evidence type="ECO:0000256" key="4">
    <source>
        <dbReference type="SAM" id="MobiDB-lite"/>
    </source>
</evidence>
<dbReference type="HOGENOM" id="CLU_1251792_0_0_1"/>
<dbReference type="InterPro" id="IPR001436">
    <property type="entry name" value="Alpha-crystallin/sHSP_animal"/>
</dbReference>
<dbReference type="GO" id="GO:0042026">
    <property type="term" value="P:protein refolding"/>
    <property type="evidence" value="ECO:0000318"/>
    <property type="project" value="GO_Central"/>
</dbReference>
<reference evidence="6 7" key="1">
    <citation type="journal article" date="2011" name="Science">
        <title>The ecoresponsive genome of Daphnia pulex.</title>
        <authorList>
            <person name="Colbourne J.K."/>
            <person name="Pfrender M.E."/>
            <person name="Gilbert D."/>
            <person name="Thomas W.K."/>
            <person name="Tucker A."/>
            <person name="Oakley T.H."/>
            <person name="Tokishita S."/>
            <person name="Aerts A."/>
            <person name="Arnold G.J."/>
            <person name="Basu M.K."/>
            <person name="Bauer D.J."/>
            <person name="Caceres C.E."/>
            <person name="Carmel L."/>
            <person name="Casola C."/>
            <person name="Choi J.H."/>
            <person name="Detter J.C."/>
            <person name="Dong Q."/>
            <person name="Dusheyko S."/>
            <person name="Eads B.D."/>
            <person name="Frohlich T."/>
            <person name="Geiler-Samerotte K.A."/>
            <person name="Gerlach D."/>
            <person name="Hatcher P."/>
            <person name="Jogdeo S."/>
            <person name="Krijgsveld J."/>
            <person name="Kriventseva E.V."/>
            <person name="Kultz D."/>
            <person name="Laforsch C."/>
            <person name="Lindquist E."/>
            <person name="Lopez J."/>
            <person name="Manak J.R."/>
            <person name="Muller J."/>
            <person name="Pangilinan J."/>
            <person name="Patwardhan R.P."/>
            <person name="Pitluck S."/>
            <person name="Pritham E.J."/>
            <person name="Rechtsteiner A."/>
            <person name="Rho M."/>
            <person name="Rogozin I.B."/>
            <person name="Sakarya O."/>
            <person name="Salamov A."/>
            <person name="Schaack S."/>
            <person name="Shapiro H."/>
            <person name="Shiga Y."/>
            <person name="Skalitzky C."/>
            <person name="Smith Z."/>
            <person name="Souvorov A."/>
            <person name="Sung W."/>
            <person name="Tang Z."/>
            <person name="Tsuchiya D."/>
            <person name="Tu H."/>
            <person name="Vos H."/>
            <person name="Wang M."/>
            <person name="Wolf Y.I."/>
            <person name="Yamagata H."/>
            <person name="Yamada T."/>
            <person name="Ye Y."/>
            <person name="Shaw J.R."/>
            <person name="Andrews J."/>
            <person name="Crease T.J."/>
            <person name="Tang H."/>
            <person name="Lucas S.M."/>
            <person name="Robertson H.M."/>
            <person name="Bork P."/>
            <person name="Koonin E.V."/>
            <person name="Zdobnov E.M."/>
            <person name="Grigoriev I.V."/>
            <person name="Lynch M."/>
            <person name="Boore J.L."/>
        </authorList>
    </citation>
    <scope>NUCLEOTIDE SEQUENCE [LARGE SCALE GENOMIC DNA]</scope>
</reference>
<comment type="similarity">
    <text evidence="2 3">Belongs to the small heat shock protein (HSP20) family.</text>
</comment>
<dbReference type="PhylomeDB" id="E9FZ71"/>
<dbReference type="PANTHER" id="PTHR45640:SF13">
    <property type="entry name" value="HEAT SHOCK PROTEIN 22-RELATED"/>
    <property type="match status" value="1"/>
</dbReference>
<keyword evidence="1" id="KW-0346">Stress response</keyword>
<evidence type="ECO:0000256" key="2">
    <source>
        <dbReference type="PROSITE-ProRule" id="PRU00285"/>
    </source>
</evidence>
<name>E9FZ71_DAPPU</name>
<dbReference type="GO" id="GO:0051082">
    <property type="term" value="F:unfolded protein binding"/>
    <property type="evidence" value="ECO:0000318"/>
    <property type="project" value="GO_Central"/>
</dbReference>
<dbReference type="Pfam" id="PF00011">
    <property type="entry name" value="HSP20"/>
    <property type="match status" value="1"/>
</dbReference>
<dbReference type="GO" id="GO:0009408">
    <property type="term" value="P:response to heat"/>
    <property type="evidence" value="ECO:0000318"/>
    <property type="project" value="GO_Central"/>
</dbReference>
<dbReference type="PROSITE" id="PS01031">
    <property type="entry name" value="SHSP"/>
    <property type="match status" value="1"/>
</dbReference>
<dbReference type="Proteomes" id="UP000000305">
    <property type="component" value="Unassembled WGS sequence"/>
</dbReference>
<dbReference type="GO" id="GO:0005634">
    <property type="term" value="C:nucleus"/>
    <property type="evidence" value="ECO:0000318"/>
    <property type="project" value="GO_Central"/>
</dbReference>
<feature type="domain" description="SHSP" evidence="5">
    <location>
        <begin position="54"/>
        <end position="163"/>
    </location>
</feature>
<sequence>MALWCYDPSSDYCCKGRPCPWRDSWRCFQPEPLFRWADTSPLHSLLSHGFLPSTPAVRTSGAVREVECDKDKYQVTLNLGNFKSNEINVKLVDQTLVVCAEHDEKPDESGHIFRRLKRRYYLPPNVDFDHLNATLSDDGTLVICAQRKAIEAGNEREIEVKKLPAESKSQRQVSEKTEQVTAGTEKCPEKCQEKCAEQETGKGKGEKSTSIPVGREVGDKK</sequence>
<gene>
    <name evidence="6" type="ORF">DAPPUDRAFT_312488</name>
</gene>
<dbReference type="KEGG" id="dpx:DAPPUDRAFT_312488"/>
<dbReference type="eggNOG" id="KOG3591">
    <property type="taxonomic scope" value="Eukaryota"/>
</dbReference>
<evidence type="ECO:0000256" key="1">
    <source>
        <dbReference type="ARBA" id="ARBA00023016"/>
    </source>
</evidence>
<feature type="region of interest" description="Disordered" evidence="4">
    <location>
        <begin position="163"/>
        <end position="221"/>
    </location>
</feature>
<dbReference type="EMBL" id="GL732528">
    <property type="protein sequence ID" value="EFX87313.1"/>
    <property type="molecule type" value="Genomic_DNA"/>
</dbReference>
<evidence type="ECO:0000313" key="6">
    <source>
        <dbReference type="EMBL" id="EFX87313.1"/>
    </source>
</evidence>
<dbReference type="PRINTS" id="PR00299">
    <property type="entry name" value="ACRYSTALLIN"/>
</dbReference>
<feature type="compositionally biased region" description="Basic and acidic residues" evidence="4">
    <location>
        <begin position="163"/>
        <end position="178"/>
    </location>
</feature>
<dbReference type="SUPFAM" id="SSF49764">
    <property type="entry name" value="HSP20-like chaperones"/>
    <property type="match status" value="1"/>
</dbReference>
<accession>E9FZ71</accession>
<dbReference type="AlphaFoldDB" id="E9FZ71"/>
<keyword evidence="7" id="KW-1185">Reference proteome</keyword>
<dbReference type="InterPro" id="IPR002068">
    <property type="entry name" value="A-crystallin/Hsp20_dom"/>
</dbReference>
<evidence type="ECO:0000313" key="7">
    <source>
        <dbReference type="Proteomes" id="UP000000305"/>
    </source>
</evidence>
<feature type="compositionally biased region" description="Basic and acidic residues" evidence="4">
    <location>
        <begin position="186"/>
        <end position="207"/>
    </location>
</feature>
<dbReference type="OrthoDB" id="10058145at2759"/>
<evidence type="ECO:0000259" key="5">
    <source>
        <dbReference type="PROSITE" id="PS01031"/>
    </source>
</evidence>
<dbReference type="Gene3D" id="2.60.40.790">
    <property type="match status" value="1"/>
</dbReference>
<dbReference type="InterPro" id="IPR008978">
    <property type="entry name" value="HSP20-like_chaperone"/>
</dbReference>
<protein>
    <recommendedName>
        <fullName evidence="5">SHSP domain-containing protein</fullName>
    </recommendedName>
</protein>
<dbReference type="GO" id="GO:0005737">
    <property type="term" value="C:cytoplasm"/>
    <property type="evidence" value="ECO:0000318"/>
    <property type="project" value="GO_Central"/>
</dbReference>
<proteinExistence type="inferred from homology"/>
<dbReference type="OMA" id="VICAQRK"/>
<dbReference type="InParanoid" id="E9FZ71"/>
<evidence type="ECO:0000256" key="3">
    <source>
        <dbReference type="RuleBase" id="RU003616"/>
    </source>
</evidence>
<organism evidence="6 7">
    <name type="scientific">Daphnia pulex</name>
    <name type="common">Water flea</name>
    <dbReference type="NCBI Taxonomy" id="6669"/>
    <lineage>
        <taxon>Eukaryota</taxon>
        <taxon>Metazoa</taxon>
        <taxon>Ecdysozoa</taxon>
        <taxon>Arthropoda</taxon>
        <taxon>Crustacea</taxon>
        <taxon>Branchiopoda</taxon>
        <taxon>Diplostraca</taxon>
        <taxon>Cladocera</taxon>
        <taxon>Anomopoda</taxon>
        <taxon>Daphniidae</taxon>
        <taxon>Daphnia</taxon>
    </lineage>
</organism>
<dbReference type="PANTHER" id="PTHR45640">
    <property type="entry name" value="HEAT SHOCK PROTEIN HSP-12.2-RELATED"/>
    <property type="match status" value="1"/>
</dbReference>
<dbReference type="CDD" id="cd06526">
    <property type="entry name" value="metazoan_ACD"/>
    <property type="match status" value="1"/>
</dbReference>